<evidence type="ECO:0000313" key="2">
    <source>
        <dbReference type="EMBL" id="CAD8043169.1"/>
    </source>
</evidence>
<reference evidence="2" key="1">
    <citation type="submission" date="2021-01" db="EMBL/GenBank/DDBJ databases">
        <authorList>
            <consortium name="Genoscope - CEA"/>
            <person name="William W."/>
        </authorList>
    </citation>
    <scope>NUCLEOTIDE SEQUENCE</scope>
</reference>
<protein>
    <recommendedName>
        <fullName evidence="1">Mei2-like C-terminal RNA recognition motif domain-containing protein</fullName>
    </recommendedName>
</protein>
<keyword evidence="3" id="KW-1185">Reference proteome</keyword>
<comment type="caution">
    <text evidence="2">The sequence shown here is derived from an EMBL/GenBank/DDBJ whole genome shotgun (WGS) entry which is preliminary data.</text>
</comment>
<dbReference type="EMBL" id="CAJJDM010000001">
    <property type="protein sequence ID" value="CAD8043169.1"/>
    <property type="molecule type" value="Genomic_DNA"/>
</dbReference>
<sequence>MICDIIDIALRTPHQKERISFANTTASPASSSDSSFESKQIPNLKIPRPLLSQDEKFEASLCSFDFKLFMPDEGSLFNQKLLTQELIEMRFILNQDERQIYQKLQPFYYSLEICEENILNDDRTTLMLKNIPKYMRPSDLRNLLNKDFKSLFDFLYLPSDNNNEGNLGYAFVNFLYPETVLQFFKIYNNNKWSINDKVDKDIYYKSKSAN</sequence>
<accession>A0A8S1JP63</accession>
<evidence type="ECO:0000259" key="1">
    <source>
        <dbReference type="Pfam" id="PF04059"/>
    </source>
</evidence>
<organism evidence="2 3">
    <name type="scientific">Paramecium primaurelia</name>
    <dbReference type="NCBI Taxonomy" id="5886"/>
    <lineage>
        <taxon>Eukaryota</taxon>
        <taxon>Sar</taxon>
        <taxon>Alveolata</taxon>
        <taxon>Ciliophora</taxon>
        <taxon>Intramacronucleata</taxon>
        <taxon>Oligohymenophorea</taxon>
        <taxon>Peniculida</taxon>
        <taxon>Parameciidae</taxon>
        <taxon>Paramecium</taxon>
    </lineage>
</organism>
<name>A0A8S1JP63_PARPR</name>
<feature type="domain" description="Mei2-like C-terminal RNA recognition motif" evidence="1">
    <location>
        <begin position="123"/>
        <end position="194"/>
    </location>
</feature>
<dbReference type="AlphaFoldDB" id="A0A8S1JP63"/>
<dbReference type="Proteomes" id="UP000688137">
    <property type="component" value="Unassembled WGS sequence"/>
</dbReference>
<dbReference type="OMA" id="YYSLEIC"/>
<evidence type="ECO:0000313" key="3">
    <source>
        <dbReference type="Proteomes" id="UP000688137"/>
    </source>
</evidence>
<dbReference type="InterPro" id="IPR007201">
    <property type="entry name" value="Mei2-like_Rrm_C"/>
</dbReference>
<proteinExistence type="predicted"/>
<gene>
    <name evidence="2" type="ORF">PPRIM_AZ9-3.1.T0040392</name>
</gene>
<dbReference type="Pfam" id="PF04059">
    <property type="entry name" value="RRM_2"/>
    <property type="match status" value="1"/>
</dbReference>